<gene>
    <name evidence="2" type="ORF">HVS_08435</name>
</gene>
<dbReference type="EMBL" id="CP025197">
    <property type="protein sequence ID" value="AUG57595.1"/>
    <property type="molecule type" value="Genomic_DNA"/>
</dbReference>
<dbReference type="Proteomes" id="UP000233534">
    <property type="component" value="Chromosome"/>
</dbReference>
<keyword evidence="3" id="KW-1185">Reference proteome</keyword>
<evidence type="ECO:0000313" key="2">
    <source>
        <dbReference type="EMBL" id="AUG57595.1"/>
    </source>
</evidence>
<name>A0A2K9EEF5_9FIRM</name>
<keyword evidence="1" id="KW-0472">Membrane</keyword>
<dbReference type="KEGG" id="hsc:HVS_08435"/>
<sequence length="57" mass="6826">MDILNILNDKAIKAIEKRKHIIKAFNESFKTFAMWFIVAWGIWLVPILLEQLYYLNT</sequence>
<dbReference type="AlphaFoldDB" id="A0A2K9EEF5"/>
<keyword evidence="1" id="KW-0812">Transmembrane</keyword>
<feature type="transmembrane region" description="Helical" evidence="1">
    <location>
        <begin position="32"/>
        <end position="55"/>
    </location>
</feature>
<evidence type="ECO:0000313" key="3">
    <source>
        <dbReference type="Proteomes" id="UP000233534"/>
    </source>
</evidence>
<proteinExistence type="predicted"/>
<evidence type="ECO:0000256" key="1">
    <source>
        <dbReference type="SAM" id="Phobius"/>
    </source>
</evidence>
<dbReference type="RefSeq" id="WP_159063430.1">
    <property type="nucleotide sequence ID" value="NZ_CP025197.1"/>
</dbReference>
<protein>
    <submittedName>
        <fullName evidence="2">Uncharacterized protein</fullName>
    </submittedName>
</protein>
<organism evidence="2 3">
    <name type="scientific">Acetivibrio saccincola</name>
    <dbReference type="NCBI Taxonomy" id="1677857"/>
    <lineage>
        <taxon>Bacteria</taxon>
        <taxon>Bacillati</taxon>
        <taxon>Bacillota</taxon>
        <taxon>Clostridia</taxon>
        <taxon>Eubacteriales</taxon>
        <taxon>Oscillospiraceae</taxon>
        <taxon>Acetivibrio</taxon>
    </lineage>
</organism>
<keyword evidence="1" id="KW-1133">Transmembrane helix</keyword>
<reference evidence="2 3" key="1">
    <citation type="submission" date="2017-12" db="EMBL/GenBank/DDBJ databases">
        <title>Complete genome sequence of Herbivorax saccincola GGR1, a novel Cellulosome-producing hydrolytic bacterium in a thermophilic biogas plant, established by Illumina and Nanopore MinION sequencing.</title>
        <authorList>
            <person name="Pechtl A."/>
            <person name="Ruckert C."/>
            <person name="Koeck D.E."/>
            <person name="Maus I."/>
            <person name="Winkler A."/>
            <person name="Kalinowski J."/>
            <person name="Puhler A."/>
            <person name="Schwarz W.W."/>
            <person name="Zverlov V.V."/>
            <person name="Schluter A."/>
            <person name="Liebl W."/>
        </authorList>
    </citation>
    <scope>NUCLEOTIDE SEQUENCE [LARGE SCALE GENOMIC DNA]</scope>
    <source>
        <strain evidence="3">SR1</strain>
    </source>
</reference>
<accession>A0A2K9EEF5</accession>